<evidence type="ECO:0000313" key="1">
    <source>
        <dbReference type="EMBL" id="MDJ1645954.1"/>
    </source>
</evidence>
<protein>
    <recommendedName>
        <fullName evidence="3">HTH-like domain-containing protein</fullName>
    </recommendedName>
</protein>
<sequence length="169" mass="20376">MKTKEYNNILVDAFTSQNKVYGRVRLSQFIAKKHNIYINSRALKRNMNRLGLKCEIRRKRKEREKKDTIAKFENILNRDYNDNQNRNIYATDVTYIERTRDSKQNHVFLSAIISYKTKQIIGWKLSTNNDLNFVLDNVNGLLKIIMVKYHFQEWVIHLIIMRLKIDFQF</sequence>
<reference evidence="1" key="1">
    <citation type="submission" date="2023-05" db="EMBL/GenBank/DDBJ databases">
        <title>Mycoplasma phocimorsus sp. nov., isolated from Scandinavian patients with seal finger or septic arthritis after contact with seals.</title>
        <authorList>
            <person name="Skafte-Holm A."/>
            <person name="Pedersen T.R."/>
            <person name="Froelund M."/>
            <person name="Stegger M."/>
            <person name="Qvortrup K."/>
            <person name="Michaels D.L."/>
            <person name="Brown D.R."/>
            <person name="Jensen J.S."/>
        </authorList>
    </citation>
    <scope>NUCLEOTIDE SEQUENCE</scope>
    <source>
        <strain evidence="1">M5725</strain>
    </source>
</reference>
<name>A0AAJ1PSZ6_9MOLU</name>
<dbReference type="EMBL" id="JASDDP010000023">
    <property type="protein sequence ID" value="MDJ1645954.1"/>
    <property type="molecule type" value="Genomic_DNA"/>
</dbReference>
<dbReference type="PANTHER" id="PTHR46889:SF4">
    <property type="entry name" value="TRANSPOSASE INSO FOR INSERTION SEQUENCE ELEMENT IS911B-RELATED"/>
    <property type="match status" value="1"/>
</dbReference>
<dbReference type="PANTHER" id="PTHR46889">
    <property type="entry name" value="TRANSPOSASE INSF FOR INSERTION SEQUENCE IS3B-RELATED"/>
    <property type="match status" value="1"/>
</dbReference>
<evidence type="ECO:0000313" key="2">
    <source>
        <dbReference type="Proteomes" id="UP001224428"/>
    </source>
</evidence>
<dbReference type="Proteomes" id="UP001224428">
    <property type="component" value="Unassembled WGS sequence"/>
</dbReference>
<organism evidence="1 2">
    <name type="scientific">Mycoplasma phocimorsus</name>
    <dbReference type="NCBI Taxonomy" id="3045839"/>
    <lineage>
        <taxon>Bacteria</taxon>
        <taxon>Bacillati</taxon>
        <taxon>Mycoplasmatota</taxon>
        <taxon>Mollicutes</taxon>
        <taxon>Mycoplasmataceae</taxon>
        <taxon>Mycoplasma</taxon>
    </lineage>
</organism>
<comment type="caution">
    <text evidence="1">The sequence shown here is derived from an EMBL/GenBank/DDBJ whole genome shotgun (WGS) entry which is preliminary data.</text>
</comment>
<dbReference type="InterPro" id="IPR050900">
    <property type="entry name" value="Transposase_IS3/IS150/IS904"/>
</dbReference>
<dbReference type="RefSeq" id="WP_283827356.1">
    <property type="nucleotide sequence ID" value="NZ_JASDDP010000023.1"/>
</dbReference>
<dbReference type="AlphaFoldDB" id="A0AAJ1PSZ6"/>
<proteinExistence type="predicted"/>
<evidence type="ECO:0008006" key="3">
    <source>
        <dbReference type="Google" id="ProtNLM"/>
    </source>
</evidence>
<keyword evidence="2" id="KW-1185">Reference proteome</keyword>
<gene>
    <name evidence="1" type="ORF">QLQ80_02575</name>
</gene>
<accession>A0AAJ1PSZ6</accession>